<dbReference type="OrthoDB" id="6428481at2759"/>
<dbReference type="Pfam" id="PF00450">
    <property type="entry name" value="Peptidase_S10"/>
    <property type="match status" value="1"/>
</dbReference>
<keyword evidence="2" id="KW-0121">Carboxypeptidase</keyword>
<dbReference type="VEuPathDB" id="VectorBase:LDEU007735"/>
<evidence type="ECO:0000313" key="2">
    <source>
        <dbReference type="EMBL" id="RWS24305.1"/>
    </source>
</evidence>
<name>A0A443SA73_9ACAR</name>
<protein>
    <submittedName>
        <fullName evidence="2">Venom serine carboxypeptidase-like protein</fullName>
    </submittedName>
</protein>
<keyword evidence="2" id="KW-0645">Protease</keyword>
<organism evidence="2 3">
    <name type="scientific">Leptotrombidium deliense</name>
    <dbReference type="NCBI Taxonomy" id="299467"/>
    <lineage>
        <taxon>Eukaryota</taxon>
        <taxon>Metazoa</taxon>
        <taxon>Ecdysozoa</taxon>
        <taxon>Arthropoda</taxon>
        <taxon>Chelicerata</taxon>
        <taxon>Arachnida</taxon>
        <taxon>Acari</taxon>
        <taxon>Acariformes</taxon>
        <taxon>Trombidiformes</taxon>
        <taxon>Prostigmata</taxon>
        <taxon>Anystina</taxon>
        <taxon>Parasitengona</taxon>
        <taxon>Trombiculoidea</taxon>
        <taxon>Trombiculidae</taxon>
        <taxon>Leptotrombidium</taxon>
    </lineage>
</organism>
<sequence>AITGKMCIISKYRYLVLVDITHRLYVNSRPGYSSLFGLSVENGRFKVTKGSKIKKQKYSWTKGYSMIYFDFPICL</sequence>
<feature type="non-terminal residue" evidence="2">
    <location>
        <position position="1"/>
    </location>
</feature>
<accession>A0A443SA73</accession>
<keyword evidence="3" id="KW-1185">Reference proteome</keyword>
<reference evidence="2 3" key="1">
    <citation type="journal article" date="2018" name="Gigascience">
        <title>Genomes of trombidid mites reveal novel predicted allergens and laterally-transferred genes associated with secondary metabolism.</title>
        <authorList>
            <person name="Dong X."/>
            <person name="Chaisiri K."/>
            <person name="Xia D."/>
            <person name="Armstrong S.D."/>
            <person name="Fang Y."/>
            <person name="Donnelly M.J."/>
            <person name="Kadowaki T."/>
            <person name="McGarry J.W."/>
            <person name="Darby A.C."/>
            <person name="Makepeace B.L."/>
        </authorList>
    </citation>
    <scope>NUCLEOTIDE SEQUENCE [LARGE SCALE GENOMIC DNA]</scope>
    <source>
        <strain evidence="2">UoL-UT</strain>
    </source>
</reference>
<dbReference type="GO" id="GO:0006508">
    <property type="term" value="P:proteolysis"/>
    <property type="evidence" value="ECO:0007669"/>
    <property type="project" value="InterPro"/>
</dbReference>
<evidence type="ECO:0000256" key="1">
    <source>
        <dbReference type="ARBA" id="ARBA00009431"/>
    </source>
</evidence>
<dbReference type="EMBL" id="NCKV01005049">
    <property type="protein sequence ID" value="RWS24305.1"/>
    <property type="molecule type" value="Genomic_DNA"/>
</dbReference>
<dbReference type="GO" id="GO:0004185">
    <property type="term" value="F:serine-type carboxypeptidase activity"/>
    <property type="evidence" value="ECO:0007669"/>
    <property type="project" value="InterPro"/>
</dbReference>
<dbReference type="SUPFAM" id="SSF53474">
    <property type="entry name" value="alpha/beta-Hydrolases"/>
    <property type="match status" value="1"/>
</dbReference>
<dbReference type="InterPro" id="IPR001563">
    <property type="entry name" value="Peptidase_S10"/>
</dbReference>
<dbReference type="InterPro" id="IPR029058">
    <property type="entry name" value="AB_hydrolase_fold"/>
</dbReference>
<evidence type="ECO:0000313" key="3">
    <source>
        <dbReference type="Proteomes" id="UP000288716"/>
    </source>
</evidence>
<comment type="caution">
    <text evidence="2">The sequence shown here is derived from an EMBL/GenBank/DDBJ whole genome shotgun (WGS) entry which is preliminary data.</text>
</comment>
<dbReference type="AlphaFoldDB" id="A0A443SA73"/>
<comment type="similarity">
    <text evidence="1">Belongs to the peptidase S10 family.</text>
</comment>
<dbReference type="Gene3D" id="3.40.50.1820">
    <property type="entry name" value="alpha/beta hydrolase"/>
    <property type="match status" value="1"/>
</dbReference>
<dbReference type="Proteomes" id="UP000288716">
    <property type="component" value="Unassembled WGS sequence"/>
</dbReference>
<keyword evidence="2" id="KW-0378">Hydrolase</keyword>
<gene>
    <name evidence="2" type="ORF">B4U80_13875</name>
</gene>
<proteinExistence type="inferred from homology"/>